<proteinExistence type="predicted"/>
<dbReference type="InterPro" id="IPR029044">
    <property type="entry name" value="Nucleotide-diphossugar_trans"/>
</dbReference>
<feature type="domain" description="Glycosyltransferase 2-like" evidence="9">
    <location>
        <begin position="22"/>
        <end position="180"/>
    </location>
</feature>
<comment type="caution">
    <text evidence="11">The sequence shown here is derived from an EMBL/GenBank/DDBJ whole genome shotgun (WGS) entry which is preliminary data.</text>
</comment>
<evidence type="ECO:0000256" key="4">
    <source>
        <dbReference type="ARBA" id="ARBA00022692"/>
    </source>
</evidence>
<keyword evidence="1" id="KW-1003">Cell membrane</keyword>
<feature type="transmembrane region" description="Helical" evidence="8">
    <location>
        <begin position="551"/>
        <end position="569"/>
    </location>
</feature>
<feature type="transmembrane region" description="Helical" evidence="8">
    <location>
        <begin position="420"/>
        <end position="453"/>
    </location>
</feature>
<evidence type="ECO:0000313" key="11">
    <source>
        <dbReference type="EMBL" id="TWT98161.1"/>
    </source>
</evidence>
<evidence type="ECO:0000256" key="2">
    <source>
        <dbReference type="ARBA" id="ARBA00022676"/>
    </source>
</evidence>
<feature type="transmembrane region" description="Helical" evidence="8">
    <location>
        <begin position="613"/>
        <end position="633"/>
    </location>
</feature>
<feature type="transmembrane region" description="Helical" evidence="8">
    <location>
        <begin position="640"/>
        <end position="660"/>
    </location>
</feature>
<feature type="transmembrane region" description="Helical" evidence="8">
    <location>
        <begin position="340"/>
        <end position="361"/>
    </location>
</feature>
<evidence type="ECO:0000256" key="3">
    <source>
        <dbReference type="ARBA" id="ARBA00022679"/>
    </source>
</evidence>
<keyword evidence="2 11" id="KW-0328">Glycosyltransferase</keyword>
<evidence type="ECO:0000259" key="9">
    <source>
        <dbReference type="Pfam" id="PF00535"/>
    </source>
</evidence>
<dbReference type="EC" id="2.4.2.43" evidence="11"/>
<feature type="transmembrane region" description="Helical" evidence="8">
    <location>
        <begin position="666"/>
        <end position="685"/>
    </location>
</feature>
<keyword evidence="4 8" id="KW-0812">Transmembrane</keyword>
<evidence type="ECO:0000256" key="6">
    <source>
        <dbReference type="ARBA" id="ARBA00022989"/>
    </source>
</evidence>
<feature type="transmembrane region" description="Helical" evidence="8">
    <location>
        <begin position="465"/>
        <end position="483"/>
    </location>
</feature>
<dbReference type="OrthoDB" id="9815691at2"/>
<dbReference type="RefSeq" id="WP_146445035.1">
    <property type="nucleotide sequence ID" value="NZ_SJPR01000002.1"/>
</dbReference>
<evidence type="ECO:0000259" key="10">
    <source>
        <dbReference type="Pfam" id="PF13231"/>
    </source>
</evidence>
<dbReference type="PANTHER" id="PTHR48090:SF3">
    <property type="entry name" value="UNDECAPRENYL-PHOSPHATE 4-DEOXY-4-FORMAMIDO-L-ARABINOSE TRANSFERASE"/>
    <property type="match status" value="1"/>
</dbReference>
<dbReference type="InterPro" id="IPR001173">
    <property type="entry name" value="Glyco_trans_2-like"/>
</dbReference>
<dbReference type="GO" id="GO:0103015">
    <property type="term" value="F:4-amino-4-deoxy-L-arabinose transferase activity"/>
    <property type="evidence" value="ECO:0007669"/>
    <property type="project" value="UniProtKB-EC"/>
</dbReference>
<accession>A0A5C6AGH1</accession>
<name>A0A5C6AGH1_9BACT</name>
<gene>
    <name evidence="11" type="primary">arnT</name>
    <name evidence="11" type="ORF">Pla108_23180</name>
</gene>
<evidence type="ECO:0000256" key="5">
    <source>
        <dbReference type="ARBA" id="ARBA00022985"/>
    </source>
</evidence>
<dbReference type="GO" id="GO:0099621">
    <property type="term" value="F:undecaprenyl-phosphate 4-deoxy-4-formamido-L-arabinose transferase activity"/>
    <property type="evidence" value="ECO:0007669"/>
    <property type="project" value="TreeGrafter"/>
</dbReference>
<dbReference type="Proteomes" id="UP000317421">
    <property type="component" value="Unassembled WGS sequence"/>
</dbReference>
<sequence length="811" mass="88273">MPLLDSCNVASGSPAGTRRSISLILPAWNEAGALPRALAEADAALRSVADDYEILVVDDGSTDATAQVVAEAAQRMPAVRLIQHPTNLGYGAALRSGFAAARCELVGFTDADNQFDLSELDRLVLLAERHEVVCGYRIDRKDSPLRCFYSRCYNVLVRGLLGVGVRDVDCALKLFHRDALGQLPITTNGFLVNSELLTQARRLGFSIVEVGVSHRPRVEGDSTVSARHIPKVLGELGRFWWNRVAFPGDAAPDRPTESRRALINGLSAALLVVTAILFFTNLSYPLLDRDETRYAEIPREMVVTGNWVLPQLNFKPYYDKPPLMYWLCSASYELFGVNEYAARLPQVLAAFGTLALTLLFARRWLGPGPGLAAALVLLVSVGFFGSSRILLIDGLLTALVTLTAACAFEAVRGPSFRYGWWLAAAMTCGAGFLTKGPIAFVLVAPPIAAYSFLSRGASQPRLRDWAVMLGVVAAMATPWLIAVSRVQPSFAYEFFYLHNVARFAGAFHAQPIWYFVPILLVAGHPWSYLTIPCVRYFGSQSAADRESRSPVLGFFALWAGWCVLFFSMSSCKLPSYVMPALPPLAMLMGYYVYNRLVLLKGGKASLLERVAPWNAALASGLGGFGFATFVGVAGVERAGVAIAFAVAWLALTVATQLLRTRIENPIAAWGVSLAMVVPMGVLVMHRQLPRFAEFRTLLGPGSALTAQLAADSTAPIATFSHEWAEAPYYLHREDIQNLSFHDTDDLSSIAGSDGRLYVVMRKKDNRQDLLDDLPTEASVRVVGERGSGVVLEVDTDGTSLANRPADLATHR</sequence>
<dbReference type="GO" id="GO:0009103">
    <property type="term" value="P:lipopolysaccharide biosynthetic process"/>
    <property type="evidence" value="ECO:0007669"/>
    <property type="project" value="UniProtKB-KW"/>
</dbReference>
<dbReference type="PANTHER" id="PTHR48090">
    <property type="entry name" value="UNDECAPRENYL-PHOSPHATE 4-DEOXY-4-FORMAMIDO-L-ARABINOSE TRANSFERASE-RELATED"/>
    <property type="match status" value="1"/>
</dbReference>
<dbReference type="Pfam" id="PF13231">
    <property type="entry name" value="PMT_2"/>
    <property type="match status" value="1"/>
</dbReference>
<dbReference type="CDD" id="cd04179">
    <property type="entry name" value="DPM_DPG-synthase_like"/>
    <property type="match status" value="1"/>
</dbReference>
<keyword evidence="6 8" id="KW-1133">Transmembrane helix</keyword>
<protein>
    <submittedName>
        <fullName evidence="11">Undecaprenyl phosphate-alpha-4-amino-4-deoxy-L-arabinose arabinosyl transferase</fullName>
        <ecNumber evidence="11">2.4.2.43</ecNumber>
    </submittedName>
</protein>
<dbReference type="InterPro" id="IPR050256">
    <property type="entry name" value="Glycosyltransferase_2"/>
</dbReference>
<dbReference type="EMBL" id="SJPR01000002">
    <property type="protein sequence ID" value="TWT98161.1"/>
    <property type="molecule type" value="Genomic_DNA"/>
</dbReference>
<evidence type="ECO:0000256" key="7">
    <source>
        <dbReference type="ARBA" id="ARBA00023136"/>
    </source>
</evidence>
<feature type="transmembrane region" description="Helical" evidence="8">
    <location>
        <begin position="390"/>
        <end position="408"/>
    </location>
</feature>
<keyword evidence="3 11" id="KW-0808">Transferase</keyword>
<dbReference type="AlphaFoldDB" id="A0A5C6AGH1"/>
<dbReference type="Gene3D" id="3.90.550.10">
    <property type="entry name" value="Spore Coat Polysaccharide Biosynthesis Protein SpsA, Chain A"/>
    <property type="match status" value="1"/>
</dbReference>
<keyword evidence="5" id="KW-0448">Lipopolysaccharide biosynthesis</keyword>
<feature type="transmembrane region" description="Helical" evidence="8">
    <location>
        <begin position="261"/>
        <end position="284"/>
    </location>
</feature>
<dbReference type="Pfam" id="PF00535">
    <property type="entry name" value="Glycos_transf_2"/>
    <property type="match status" value="1"/>
</dbReference>
<evidence type="ECO:0000256" key="1">
    <source>
        <dbReference type="ARBA" id="ARBA00022475"/>
    </source>
</evidence>
<evidence type="ECO:0000313" key="12">
    <source>
        <dbReference type="Proteomes" id="UP000317421"/>
    </source>
</evidence>
<dbReference type="InterPro" id="IPR038731">
    <property type="entry name" value="RgtA/B/C-like"/>
</dbReference>
<reference evidence="11 12" key="1">
    <citation type="submission" date="2019-02" db="EMBL/GenBank/DDBJ databases">
        <title>Deep-cultivation of Planctomycetes and their phenomic and genomic characterization uncovers novel biology.</title>
        <authorList>
            <person name="Wiegand S."/>
            <person name="Jogler M."/>
            <person name="Boedeker C."/>
            <person name="Pinto D."/>
            <person name="Vollmers J."/>
            <person name="Rivas-Marin E."/>
            <person name="Kohn T."/>
            <person name="Peeters S.H."/>
            <person name="Heuer A."/>
            <person name="Rast P."/>
            <person name="Oberbeckmann S."/>
            <person name="Bunk B."/>
            <person name="Jeske O."/>
            <person name="Meyerdierks A."/>
            <person name="Storesund J.E."/>
            <person name="Kallscheuer N."/>
            <person name="Luecker S."/>
            <person name="Lage O.M."/>
            <person name="Pohl T."/>
            <person name="Merkel B.J."/>
            <person name="Hornburger P."/>
            <person name="Mueller R.-W."/>
            <person name="Bruemmer F."/>
            <person name="Labrenz M."/>
            <person name="Spormann A.M."/>
            <person name="Op Den Camp H."/>
            <person name="Overmann J."/>
            <person name="Amann R."/>
            <person name="Jetten M.S.M."/>
            <person name="Mascher T."/>
            <person name="Medema M.H."/>
            <person name="Devos D.P."/>
            <person name="Kaster A.-K."/>
            <person name="Ovreas L."/>
            <person name="Rohde M."/>
            <person name="Galperin M.Y."/>
            <person name="Jogler C."/>
        </authorList>
    </citation>
    <scope>NUCLEOTIDE SEQUENCE [LARGE SCALE GENOMIC DNA]</scope>
    <source>
        <strain evidence="11 12">Pla108</strain>
    </source>
</reference>
<feature type="transmembrane region" description="Helical" evidence="8">
    <location>
        <begin position="368"/>
        <end position="384"/>
    </location>
</feature>
<feature type="transmembrane region" description="Helical" evidence="8">
    <location>
        <begin position="576"/>
        <end position="593"/>
    </location>
</feature>
<feature type="domain" description="Glycosyltransferase RgtA/B/C/D-like" evidence="10">
    <location>
        <begin position="319"/>
        <end position="479"/>
    </location>
</feature>
<organism evidence="11 12">
    <name type="scientific">Botrimarina colliarenosi</name>
    <dbReference type="NCBI Taxonomy" id="2528001"/>
    <lineage>
        <taxon>Bacteria</taxon>
        <taxon>Pseudomonadati</taxon>
        <taxon>Planctomycetota</taxon>
        <taxon>Planctomycetia</taxon>
        <taxon>Pirellulales</taxon>
        <taxon>Lacipirellulaceae</taxon>
        <taxon>Botrimarina</taxon>
    </lineage>
</organism>
<keyword evidence="7 8" id="KW-0472">Membrane</keyword>
<keyword evidence="12" id="KW-1185">Reference proteome</keyword>
<dbReference type="SUPFAM" id="SSF53448">
    <property type="entry name" value="Nucleotide-diphospho-sugar transferases"/>
    <property type="match status" value="1"/>
</dbReference>
<dbReference type="GO" id="GO:0005886">
    <property type="term" value="C:plasma membrane"/>
    <property type="evidence" value="ECO:0007669"/>
    <property type="project" value="TreeGrafter"/>
</dbReference>
<feature type="transmembrane region" description="Helical" evidence="8">
    <location>
        <begin position="512"/>
        <end position="531"/>
    </location>
</feature>
<evidence type="ECO:0000256" key="8">
    <source>
        <dbReference type="SAM" id="Phobius"/>
    </source>
</evidence>